<dbReference type="PROSITE" id="PS50801">
    <property type="entry name" value="STAS"/>
    <property type="match status" value="1"/>
</dbReference>
<feature type="domain" description="STAS" evidence="3">
    <location>
        <begin position="1"/>
        <end position="110"/>
    </location>
</feature>
<dbReference type="Proteomes" id="UP000334019">
    <property type="component" value="Chromosome"/>
</dbReference>
<evidence type="ECO:0000313" key="5">
    <source>
        <dbReference type="Proteomes" id="UP000334019"/>
    </source>
</evidence>
<evidence type="ECO:0000256" key="2">
    <source>
        <dbReference type="RuleBase" id="RU003749"/>
    </source>
</evidence>
<proteinExistence type="inferred from homology"/>
<dbReference type="InterPro" id="IPR002645">
    <property type="entry name" value="STAS_dom"/>
</dbReference>
<accession>A0A5Q2RTH2</accession>
<dbReference type="EMBL" id="CP045851">
    <property type="protein sequence ID" value="QGG96515.1"/>
    <property type="molecule type" value="Genomic_DNA"/>
</dbReference>
<dbReference type="InterPro" id="IPR036513">
    <property type="entry name" value="STAS_dom_sf"/>
</dbReference>
<dbReference type="RefSeq" id="WP_153760619.1">
    <property type="nucleotide sequence ID" value="NZ_CP045851.1"/>
</dbReference>
<dbReference type="SUPFAM" id="SSF52091">
    <property type="entry name" value="SpoIIaa-like"/>
    <property type="match status" value="1"/>
</dbReference>
<dbReference type="KEGG" id="atq:GH723_16185"/>
<dbReference type="Gene3D" id="3.30.750.24">
    <property type="entry name" value="STAS domain"/>
    <property type="match status" value="1"/>
</dbReference>
<name>A0A5Q2RTH2_9ACTN</name>
<dbReference type="AlphaFoldDB" id="A0A5Q2RTH2"/>
<sequence>MNLDTHERDGWTVVAASGEIDVVTAPSIRSEVVNLVVNGSTDIVLDFGRVDFIDSFGLGVMVGALKRVHSHEGRLRVVIGEPRVRGVLELTGIDRVLELYASVDDAIADDTPPAAHAGTELSG</sequence>
<reference evidence="4 5" key="1">
    <citation type="submission" date="2019-11" db="EMBL/GenBank/DDBJ databases">
        <authorList>
            <person name="He Y."/>
        </authorList>
    </citation>
    <scope>NUCLEOTIDE SEQUENCE [LARGE SCALE GENOMIC DNA]</scope>
    <source>
        <strain evidence="4 5">SCSIO 58843</strain>
    </source>
</reference>
<dbReference type="NCBIfam" id="TIGR00377">
    <property type="entry name" value="ant_ant_sig"/>
    <property type="match status" value="1"/>
</dbReference>
<evidence type="ECO:0000313" key="4">
    <source>
        <dbReference type="EMBL" id="QGG96515.1"/>
    </source>
</evidence>
<keyword evidence="5" id="KW-1185">Reference proteome</keyword>
<dbReference type="Pfam" id="PF01740">
    <property type="entry name" value="STAS"/>
    <property type="match status" value="1"/>
</dbReference>
<dbReference type="PANTHER" id="PTHR33495:SF2">
    <property type="entry name" value="ANTI-SIGMA FACTOR ANTAGONIST TM_1081-RELATED"/>
    <property type="match status" value="1"/>
</dbReference>
<dbReference type="PANTHER" id="PTHR33495">
    <property type="entry name" value="ANTI-SIGMA FACTOR ANTAGONIST TM_1081-RELATED-RELATED"/>
    <property type="match status" value="1"/>
</dbReference>
<evidence type="ECO:0000259" key="3">
    <source>
        <dbReference type="PROSITE" id="PS50801"/>
    </source>
</evidence>
<dbReference type="InterPro" id="IPR003658">
    <property type="entry name" value="Anti-sigma_ant"/>
</dbReference>
<dbReference type="CDD" id="cd07043">
    <property type="entry name" value="STAS_anti-anti-sigma_factors"/>
    <property type="match status" value="1"/>
</dbReference>
<dbReference type="GO" id="GO:0043856">
    <property type="term" value="F:anti-sigma factor antagonist activity"/>
    <property type="evidence" value="ECO:0007669"/>
    <property type="project" value="InterPro"/>
</dbReference>
<protein>
    <recommendedName>
        <fullName evidence="2">Anti-sigma factor antagonist</fullName>
    </recommendedName>
</protein>
<gene>
    <name evidence="4" type="ORF">GH723_16185</name>
</gene>
<organism evidence="4 5">
    <name type="scientific">Actinomarinicola tropica</name>
    <dbReference type="NCBI Taxonomy" id="2789776"/>
    <lineage>
        <taxon>Bacteria</taxon>
        <taxon>Bacillati</taxon>
        <taxon>Actinomycetota</taxon>
        <taxon>Acidimicrobiia</taxon>
        <taxon>Acidimicrobiales</taxon>
        <taxon>Iamiaceae</taxon>
        <taxon>Actinomarinicola</taxon>
    </lineage>
</organism>
<evidence type="ECO:0000256" key="1">
    <source>
        <dbReference type="ARBA" id="ARBA00009013"/>
    </source>
</evidence>
<comment type="similarity">
    <text evidence="1 2">Belongs to the anti-sigma-factor antagonist family.</text>
</comment>